<evidence type="ECO:0000313" key="2">
    <source>
        <dbReference type="Proteomes" id="UP001154282"/>
    </source>
</evidence>
<reference evidence="1" key="1">
    <citation type="submission" date="2022-08" db="EMBL/GenBank/DDBJ databases">
        <authorList>
            <person name="Gutierrez-Valencia J."/>
        </authorList>
    </citation>
    <scope>NUCLEOTIDE SEQUENCE</scope>
</reference>
<dbReference type="AlphaFoldDB" id="A0AAV0R258"/>
<gene>
    <name evidence="1" type="ORF">LITE_LOCUS46143</name>
</gene>
<dbReference type="EMBL" id="CAMGYJ010000010">
    <property type="protein sequence ID" value="CAI0551804.1"/>
    <property type="molecule type" value="Genomic_DNA"/>
</dbReference>
<comment type="caution">
    <text evidence="1">The sequence shown here is derived from an EMBL/GenBank/DDBJ whole genome shotgun (WGS) entry which is preliminary data.</text>
</comment>
<sequence length="27" mass="2986">MENFSTGLRWGRICSGRFVVAAERVSG</sequence>
<evidence type="ECO:0000313" key="1">
    <source>
        <dbReference type="EMBL" id="CAI0551804.1"/>
    </source>
</evidence>
<name>A0AAV0R258_9ROSI</name>
<accession>A0AAV0R258</accession>
<protein>
    <submittedName>
        <fullName evidence="1">Uncharacterized protein</fullName>
    </submittedName>
</protein>
<keyword evidence="2" id="KW-1185">Reference proteome</keyword>
<organism evidence="1 2">
    <name type="scientific">Linum tenue</name>
    <dbReference type="NCBI Taxonomy" id="586396"/>
    <lineage>
        <taxon>Eukaryota</taxon>
        <taxon>Viridiplantae</taxon>
        <taxon>Streptophyta</taxon>
        <taxon>Embryophyta</taxon>
        <taxon>Tracheophyta</taxon>
        <taxon>Spermatophyta</taxon>
        <taxon>Magnoliopsida</taxon>
        <taxon>eudicotyledons</taxon>
        <taxon>Gunneridae</taxon>
        <taxon>Pentapetalae</taxon>
        <taxon>rosids</taxon>
        <taxon>fabids</taxon>
        <taxon>Malpighiales</taxon>
        <taxon>Linaceae</taxon>
        <taxon>Linum</taxon>
    </lineage>
</organism>
<proteinExistence type="predicted"/>
<dbReference type="Proteomes" id="UP001154282">
    <property type="component" value="Unassembled WGS sequence"/>
</dbReference>